<dbReference type="PANTHER" id="PTHR43004:SF21">
    <property type="entry name" value="FAD-BINDING DOMAIN-CONTAINING PROTEIN-RELATED"/>
    <property type="match status" value="1"/>
</dbReference>
<dbReference type="PRINTS" id="PR00420">
    <property type="entry name" value="RNGMNOXGNASE"/>
</dbReference>
<dbReference type="KEGG" id="cfj:CFIO01_09521"/>
<keyword evidence="1" id="KW-0285">Flavoprotein</keyword>
<organism evidence="5 6">
    <name type="scientific">Colletotrichum fioriniae PJ7</name>
    <dbReference type="NCBI Taxonomy" id="1445577"/>
    <lineage>
        <taxon>Eukaryota</taxon>
        <taxon>Fungi</taxon>
        <taxon>Dikarya</taxon>
        <taxon>Ascomycota</taxon>
        <taxon>Pezizomycotina</taxon>
        <taxon>Sordariomycetes</taxon>
        <taxon>Hypocreomycetidae</taxon>
        <taxon>Glomerellales</taxon>
        <taxon>Glomerellaceae</taxon>
        <taxon>Colletotrichum</taxon>
        <taxon>Colletotrichum acutatum species complex</taxon>
    </lineage>
</organism>
<dbReference type="SUPFAM" id="SSF51905">
    <property type="entry name" value="FAD/NAD(P)-binding domain"/>
    <property type="match status" value="1"/>
</dbReference>
<dbReference type="Proteomes" id="UP000020467">
    <property type="component" value="Unassembled WGS sequence"/>
</dbReference>
<dbReference type="eggNOG" id="KOG3855">
    <property type="taxonomic scope" value="Eukaryota"/>
</dbReference>
<accession>A0A010RMD0</accession>
<dbReference type="OrthoDB" id="2690153at2759"/>
<evidence type="ECO:0000256" key="3">
    <source>
        <dbReference type="ARBA" id="ARBA00023002"/>
    </source>
</evidence>
<dbReference type="EMBL" id="JARH01000573">
    <property type="protein sequence ID" value="EXF79124.1"/>
    <property type="molecule type" value="Genomic_DNA"/>
</dbReference>
<dbReference type="HOGENOM" id="CLU_009665_14_2_1"/>
<dbReference type="GO" id="GO:0016709">
    <property type="term" value="F:oxidoreductase activity, acting on paired donors, with incorporation or reduction of molecular oxygen, NAD(P)H as one donor, and incorporation of one atom of oxygen"/>
    <property type="evidence" value="ECO:0007669"/>
    <property type="project" value="UniProtKB-ARBA"/>
</dbReference>
<dbReference type="Pfam" id="PF01494">
    <property type="entry name" value="FAD_binding_3"/>
    <property type="match status" value="1"/>
</dbReference>
<evidence type="ECO:0000313" key="6">
    <source>
        <dbReference type="Proteomes" id="UP000020467"/>
    </source>
</evidence>
<dbReference type="InterPro" id="IPR050641">
    <property type="entry name" value="RIFMO-like"/>
</dbReference>
<dbReference type="Gene3D" id="3.50.50.60">
    <property type="entry name" value="FAD/NAD(P)-binding domain"/>
    <property type="match status" value="1"/>
</dbReference>
<dbReference type="InterPro" id="IPR002938">
    <property type="entry name" value="FAD-bd"/>
</dbReference>
<keyword evidence="3" id="KW-0560">Oxidoreductase</keyword>
<dbReference type="NCBIfam" id="NF004780">
    <property type="entry name" value="PRK06126.1"/>
    <property type="match status" value="1"/>
</dbReference>
<evidence type="ECO:0000313" key="5">
    <source>
        <dbReference type="EMBL" id="EXF79124.1"/>
    </source>
</evidence>
<dbReference type="Gene3D" id="3.30.9.10">
    <property type="entry name" value="D-Amino Acid Oxidase, subunit A, domain 2"/>
    <property type="match status" value="1"/>
</dbReference>
<reference evidence="5 6" key="1">
    <citation type="submission" date="2014-02" db="EMBL/GenBank/DDBJ databases">
        <title>The genome sequence of Colletotrichum fioriniae PJ7.</title>
        <authorList>
            <person name="Baroncelli R."/>
            <person name="Thon M.R."/>
        </authorList>
    </citation>
    <scope>NUCLEOTIDE SEQUENCE [LARGE SCALE GENOMIC DNA]</scope>
    <source>
        <strain evidence="5 6">PJ7</strain>
    </source>
</reference>
<dbReference type="GO" id="GO:0071949">
    <property type="term" value="F:FAD binding"/>
    <property type="evidence" value="ECO:0007669"/>
    <property type="project" value="InterPro"/>
</dbReference>
<evidence type="ECO:0000259" key="4">
    <source>
        <dbReference type="Pfam" id="PF01494"/>
    </source>
</evidence>
<comment type="caution">
    <text evidence="5">The sequence shown here is derived from an EMBL/GenBank/DDBJ whole genome shotgun (WGS) entry which is preliminary data.</text>
</comment>
<keyword evidence="2" id="KW-0274">FAD</keyword>
<dbReference type="Gene3D" id="3.40.30.120">
    <property type="match status" value="1"/>
</dbReference>
<sequence>MESNGPTPKPSLELLPRGVVVIAGGGPIGLLLARVLSFYGVKSKLFERNKTTTKWPKMDLTNARSMEIFRKLGLADDLRKQGVPPDIDQNVIISTGLSAEKPLTQWDLPGVDRFKSQIQDTNDGTQPQEPWQRISQAIFERWLKEICDDDPLIDLNYGFKVEHVEEQQGFAYTTITAVDTGERTVLRSDYLVGCDGASSRTRTSLSIPLDGGPIPSCALLVHFKSRDLTKLHKQGRFWHIFLLGQSGGFEGAIISQDEKDTWTTHLFLPLDTEPETIESHNAVYRVLGGLYEPYKFQIDEILVRSIWRPNVAVTRHWRSHEGHVFLAGDSAHQNIPTGGYGMNMGIGDAFDLGWKLASVINGEGGPGLLESYEAERKPVALRNVKRSHVHFKVHNELQTLLGGGDPRRIDADTEEAHLLRQRVHEFYQSHDGENRDLGIEMGYRYNSHIVLHREDDGSEPPSDPRCYTPTTWPGGRPPHLFLSDGTAIFDKFGRHWSLLCFTDTDVGQYHIVQAASDLGLSLSLINLSEEAQARALYERTLLLIRPDQHVAWRAEAVESLAIADAVLRAVSGHISTTVKNAVIGDAKPRTELAAESSVKT</sequence>
<gene>
    <name evidence="5" type="ORF">CFIO01_09521</name>
</gene>
<keyword evidence="6" id="KW-1185">Reference proteome</keyword>
<name>A0A010RMD0_9PEZI</name>
<proteinExistence type="predicted"/>
<evidence type="ECO:0000256" key="2">
    <source>
        <dbReference type="ARBA" id="ARBA00022827"/>
    </source>
</evidence>
<dbReference type="AlphaFoldDB" id="A0A010RMD0"/>
<dbReference type="InterPro" id="IPR036188">
    <property type="entry name" value="FAD/NAD-bd_sf"/>
</dbReference>
<protein>
    <submittedName>
        <fullName evidence="5">FAD binding domain-containing protein</fullName>
    </submittedName>
</protein>
<dbReference type="Pfam" id="PF21274">
    <property type="entry name" value="Rng_hyd_C"/>
    <property type="match status" value="1"/>
</dbReference>
<evidence type="ECO:0000256" key="1">
    <source>
        <dbReference type="ARBA" id="ARBA00022630"/>
    </source>
</evidence>
<feature type="domain" description="FAD-binding" evidence="4">
    <location>
        <begin position="20"/>
        <end position="387"/>
    </location>
</feature>
<dbReference type="PANTHER" id="PTHR43004">
    <property type="entry name" value="TRK SYSTEM POTASSIUM UPTAKE PROTEIN"/>
    <property type="match status" value="1"/>
</dbReference>